<organism evidence="1 2">
    <name type="scientific">Anaeramoeba flamelloides</name>
    <dbReference type="NCBI Taxonomy" id="1746091"/>
    <lineage>
        <taxon>Eukaryota</taxon>
        <taxon>Metamonada</taxon>
        <taxon>Anaeramoebidae</taxon>
        <taxon>Anaeramoeba</taxon>
    </lineage>
</organism>
<accession>A0AAV7YVZ0</accession>
<evidence type="ECO:0000313" key="1">
    <source>
        <dbReference type="EMBL" id="KAJ3433951.1"/>
    </source>
</evidence>
<dbReference type="EMBL" id="JANTQA010000045">
    <property type="protein sequence ID" value="KAJ3433951.1"/>
    <property type="molecule type" value="Genomic_DNA"/>
</dbReference>
<proteinExistence type="predicted"/>
<comment type="caution">
    <text evidence="1">The sequence shown here is derived from an EMBL/GenBank/DDBJ whole genome shotgun (WGS) entry which is preliminary data.</text>
</comment>
<sequence>MVNDKQQKKNRMQNQNQTILLFRDILFQTKEMKIITKCLFSNLHISIKGNIFDVKKLQLNPSKGDDYTIVEESQTGQIKSSNFQKLLIDSKSKLCEKYIGFLNVYGSPFADSFLILPIFNKNKERH</sequence>
<dbReference type="AlphaFoldDB" id="A0AAV7YVZ0"/>
<name>A0AAV7YVZ0_9EUKA</name>
<gene>
    <name evidence="1" type="ORF">M0812_20008</name>
</gene>
<protein>
    <submittedName>
        <fullName evidence="1">Uncharacterized protein</fullName>
    </submittedName>
</protein>
<reference evidence="1" key="1">
    <citation type="submission" date="2022-08" db="EMBL/GenBank/DDBJ databases">
        <title>Novel sulphate-reducing endosymbionts in the free-living metamonad Anaeramoeba.</title>
        <authorList>
            <person name="Jerlstrom-Hultqvist J."/>
            <person name="Cepicka I."/>
            <person name="Gallot-Lavallee L."/>
            <person name="Salas-Leiva D."/>
            <person name="Curtis B.A."/>
            <person name="Zahonova K."/>
            <person name="Pipaliya S."/>
            <person name="Dacks J."/>
            <person name="Roger A.J."/>
        </authorList>
    </citation>
    <scope>NUCLEOTIDE SEQUENCE</scope>
    <source>
        <strain evidence="1">Busselton2</strain>
    </source>
</reference>
<dbReference type="Proteomes" id="UP001146793">
    <property type="component" value="Unassembled WGS sequence"/>
</dbReference>
<evidence type="ECO:0000313" key="2">
    <source>
        <dbReference type="Proteomes" id="UP001146793"/>
    </source>
</evidence>